<name>A0ABT9UTI4_9FIRM</name>
<protein>
    <submittedName>
        <fullName evidence="2">Uncharacterized protein</fullName>
    </submittedName>
</protein>
<dbReference type="RefSeq" id="WP_307485295.1">
    <property type="nucleotide sequence ID" value="NZ_JAUSUF010000004.1"/>
</dbReference>
<dbReference type="EMBL" id="JAUSUF010000004">
    <property type="protein sequence ID" value="MDQ0149615.1"/>
    <property type="molecule type" value="Genomic_DNA"/>
</dbReference>
<feature type="transmembrane region" description="Helical" evidence="1">
    <location>
        <begin position="161"/>
        <end position="179"/>
    </location>
</feature>
<organism evidence="2 3">
    <name type="scientific">Eubacterium multiforme</name>
    <dbReference type="NCBI Taxonomy" id="83339"/>
    <lineage>
        <taxon>Bacteria</taxon>
        <taxon>Bacillati</taxon>
        <taxon>Bacillota</taxon>
        <taxon>Clostridia</taxon>
        <taxon>Eubacteriales</taxon>
        <taxon>Eubacteriaceae</taxon>
        <taxon>Eubacterium</taxon>
    </lineage>
</organism>
<feature type="transmembrane region" description="Helical" evidence="1">
    <location>
        <begin position="96"/>
        <end position="117"/>
    </location>
</feature>
<keyword evidence="1" id="KW-1133">Transmembrane helix</keyword>
<keyword evidence="1" id="KW-0472">Membrane</keyword>
<gene>
    <name evidence="2" type="ORF">J2S18_001546</name>
</gene>
<evidence type="ECO:0000313" key="2">
    <source>
        <dbReference type="EMBL" id="MDQ0149615.1"/>
    </source>
</evidence>
<comment type="caution">
    <text evidence="2">The sequence shown here is derived from an EMBL/GenBank/DDBJ whole genome shotgun (WGS) entry which is preliminary data.</text>
</comment>
<keyword evidence="1" id="KW-0812">Transmembrane</keyword>
<feature type="transmembrane region" description="Helical" evidence="1">
    <location>
        <begin position="123"/>
        <end position="140"/>
    </location>
</feature>
<evidence type="ECO:0000256" key="1">
    <source>
        <dbReference type="SAM" id="Phobius"/>
    </source>
</evidence>
<sequence length="180" mass="20937">MKMKYNRNFSKILSVIKNNLSKGVFSLGMGGLVAIYFIEFCRIRIIPNLKSINSNFYEVFITNNMIHIDTIELYGIIISIILIMIAPLLREKENLTICFFIVIIFIESVSFMSVFVHQSITKLFILGTILTSVYLIWFIIDILKSIYNWIHIEKSSKNQVDVTKLTFIWAIIIFLIGLLR</sequence>
<evidence type="ECO:0000313" key="3">
    <source>
        <dbReference type="Proteomes" id="UP001228504"/>
    </source>
</evidence>
<reference evidence="2 3" key="1">
    <citation type="submission" date="2023-07" db="EMBL/GenBank/DDBJ databases">
        <title>Genomic Encyclopedia of Type Strains, Phase IV (KMG-IV): sequencing the most valuable type-strain genomes for metagenomic binning, comparative biology and taxonomic classification.</title>
        <authorList>
            <person name="Goeker M."/>
        </authorList>
    </citation>
    <scope>NUCLEOTIDE SEQUENCE [LARGE SCALE GENOMIC DNA]</scope>
    <source>
        <strain evidence="2 3">DSM 20694</strain>
    </source>
</reference>
<accession>A0ABT9UTI4</accession>
<dbReference type="Proteomes" id="UP001228504">
    <property type="component" value="Unassembled WGS sequence"/>
</dbReference>
<feature type="transmembrane region" description="Helical" evidence="1">
    <location>
        <begin position="71"/>
        <end position="89"/>
    </location>
</feature>
<feature type="transmembrane region" description="Helical" evidence="1">
    <location>
        <begin position="20"/>
        <end position="38"/>
    </location>
</feature>
<proteinExistence type="predicted"/>
<keyword evidence="3" id="KW-1185">Reference proteome</keyword>